<evidence type="ECO:0000313" key="7">
    <source>
        <dbReference type="Proteomes" id="UP000532273"/>
    </source>
</evidence>
<reference evidence="8" key="2">
    <citation type="journal article" date="2019" name="Int. J. Syst. Evol. Microbiol.">
        <title>The Global Catalogue of Microorganisms (GCM) 10K type strain sequencing project: providing services to taxonomists for standard genome sequencing and annotation.</title>
        <authorList>
            <consortium name="The Broad Institute Genomics Platform"/>
            <consortium name="The Broad Institute Genome Sequencing Center for Infectious Disease"/>
            <person name="Wu L."/>
            <person name="Ma J."/>
        </authorList>
    </citation>
    <scope>NUCLEOTIDE SEQUENCE [LARGE SCALE GENOMIC DNA]</scope>
    <source>
        <strain evidence="8">CGMCC 1.15287</strain>
    </source>
</reference>
<dbReference type="PANTHER" id="PTHR34069:SF2">
    <property type="entry name" value="BETA-KETOACYL-[ACYL-CARRIER-PROTEIN] SYNTHASE III"/>
    <property type="match status" value="1"/>
</dbReference>
<dbReference type="InterPro" id="IPR016039">
    <property type="entry name" value="Thiolase-like"/>
</dbReference>
<accession>A0A7W6KEW9</accession>
<dbReference type="GO" id="GO:0006633">
    <property type="term" value="P:fatty acid biosynthetic process"/>
    <property type="evidence" value="ECO:0007669"/>
    <property type="project" value="InterPro"/>
</dbReference>
<feature type="domain" description="Beta-ketoacyl-[acyl-carrier-protein] synthase III C-terminal" evidence="3">
    <location>
        <begin position="261"/>
        <end position="359"/>
    </location>
</feature>
<reference evidence="5" key="1">
    <citation type="journal article" date="2014" name="Int. J. Syst. Evol. Microbiol.">
        <title>Complete genome of a new Firmicutes species belonging to the dominant human colonic microbiota ('Ruminococcus bicirculans') reveals two chromosomes and a selective capacity to utilize plant glucans.</title>
        <authorList>
            <consortium name="NISC Comparative Sequencing Program"/>
            <person name="Wegmann U."/>
            <person name="Louis P."/>
            <person name="Goesmann A."/>
            <person name="Henrissat B."/>
            <person name="Duncan S.H."/>
            <person name="Flint H.J."/>
        </authorList>
    </citation>
    <scope>NUCLEOTIDE SEQUENCE</scope>
    <source>
        <strain evidence="5">CGMCC 1.15287</strain>
    </source>
</reference>
<dbReference type="EMBL" id="JACIEF010000003">
    <property type="protein sequence ID" value="MBB4109546.1"/>
    <property type="molecule type" value="Genomic_DNA"/>
</dbReference>
<dbReference type="Pfam" id="PF08541">
    <property type="entry name" value="ACP_syn_III_C"/>
    <property type="match status" value="1"/>
</dbReference>
<dbReference type="SUPFAM" id="SSF53901">
    <property type="entry name" value="Thiolase-like"/>
    <property type="match status" value="1"/>
</dbReference>
<reference evidence="5" key="4">
    <citation type="submission" date="2024-05" db="EMBL/GenBank/DDBJ databases">
        <authorList>
            <person name="Sun Q."/>
            <person name="Zhou Y."/>
        </authorList>
    </citation>
    <scope>NUCLEOTIDE SEQUENCE</scope>
    <source>
        <strain evidence="5">CGMCC 1.15287</strain>
    </source>
</reference>
<sequence length="360" mass="39441">MIMGKSINTVILGTGSYIPQNIISGNEFLNSTFFENGNRLEKENAEIIHKFSEITEIVERRYACPEQLSNHIGAKAAEKAIENAGIDKETLDYIIFCHNFGDIPLNSNRSDILPSLASKVKQHLGIHNPDCVAYDLIFGCPGWVQGAIQADYYIKSGDAKRVMVIGAETLSRIIDPHDRDSMIFSDGAGAVIFGAEESAAQKGILAHKTETHAVNYGNLLTMGKGSHPDETSGNFYLKMNGRKLYEFAVVQVPQVIKKAIDKAGLSVEDINIVFVHQANGKMDTAIMKRLFKLYGKDVVPENLVPMTISWLGNSSVATVPTLLDLVLKEQVKGYKVKAGDVAVFASVGAGMHINAFVYRF</sequence>
<keyword evidence="8" id="KW-1185">Reference proteome</keyword>
<dbReference type="Gene3D" id="3.40.47.10">
    <property type="match status" value="1"/>
</dbReference>
<dbReference type="Pfam" id="PF08545">
    <property type="entry name" value="ACP_syn_III"/>
    <property type="match status" value="1"/>
</dbReference>
<comment type="caution">
    <text evidence="6">The sequence shown here is derived from an EMBL/GenBank/DDBJ whole genome shotgun (WGS) entry which is preliminary data.</text>
</comment>
<dbReference type="Proteomes" id="UP000532273">
    <property type="component" value="Unassembled WGS sequence"/>
</dbReference>
<evidence type="ECO:0000313" key="5">
    <source>
        <dbReference type="EMBL" id="GGH12843.1"/>
    </source>
</evidence>
<reference evidence="6 7" key="3">
    <citation type="submission" date="2020-08" db="EMBL/GenBank/DDBJ databases">
        <title>Genomic Encyclopedia of Type Strains, Phase IV (KMG-IV): sequencing the most valuable type-strain genomes for metagenomic binning, comparative biology and taxonomic classification.</title>
        <authorList>
            <person name="Goeker M."/>
        </authorList>
    </citation>
    <scope>NUCLEOTIDE SEQUENCE [LARGE SCALE GENOMIC DNA]</scope>
    <source>
        <strain evidence="6 7">DSM 100774</strain>
    </source>
</reference>
<evidence type="ECO:0000313" key="8">
    <source>
        <dbReference type="Proteomes" id="UP000642938"/>
    </source>
</evidence>
<dbReference type="InterPro" id="IPR013747">
    <property type="entry name" value="ACP_syn_III_C"/>
</dbReference>
<dbReference type="GO" id="GO:0033818">
    <property type="term" value="F:beta-ketoacyl-acyl-carrier-protein synthase III activity"/>
    <property type="evidence" value="ECO:0007669"/>
    <property type="project" value="UniProtKB-EC"/>
</dbReference>
<feature type="domain" description="Beta-ketoacyl-[acyl-carrier-protein] synthase III N-terminal" evidence="4">
    <location>
        <begin position="134"/>
        <end position="210"/>
    </location>
</feature>
<dbReference type="EC" id="2.3.1.180" evidence="6"/>
<dbReference type="RefSeq" id="WP_308421199.1">
    <property type="nucleotide sequence ID" value="NZ_BMHZ01000003.1"/>
</dbReference>
<evidence type="ECO:0000256" key="2">
    <source>
        <dbReference type="ARBA" id="ARBA00023315"/>
    </source>
</evidence>
<keyword evidence="2 6" id="KW-0012">Acyltransferase</keyword>
<dbReference type="InterPro" id="IPR013751">
    <property type="entry name" value="ACP_syn_III_N"/>
</dbReference>
<proteinExistence type="predicted"/>
<evidence type="ECO:0000256" key="1">
    <source>
        <dbReference type="ARBA" id="ARBA00022679"/>
    </source>
</evidence>
<keyword evidence="1 6" id="KW-0808">Transferase</keyword>
<evidence type="ECO:0000259" key="4">
    <source>
        <dbReference type="Pfam" id="PF08545"/>
    </source>
</evidence>
<gene>
    <name evidence="5" type="primary">fabH1</name>
    <name evidence="5" type="ORF">GCM10007422_33070</name>
    <name evidence="6" type="ORF">GGQ60_003555</name>
</gene>
<dbReference type="CDD" id="cd00830">
    <property type="entry name" value="KAS_III"/>
    <property type="match status" value="1"/>
</dbReference>
<protein>
    <submittedName>
        <fullName evidence="5">3-oxoacyl-ACP synthase</fullName>
    </submittedName>
    <submittedName>
        <fullName evidence="6">3-oxoacyl-[acyl-carrier-protein] synthase-3</fullName>
        <ecNumber evidence="6">2.3.1.180</ecNumber>
    </submittedName>
</protein>
<dbReference type="EMBL" id="BMHZ01000003">
    <property type="protein sequence ID" value="GGH12843.1"/>
    <property type="molecule type" value="Genomic_DNA"/>
</dbReference>
<dbReference type="GO" id="GO:0004315">
    <property type="term" value="F:3-oxoacyl-[acyl-carrier-protein] synthase activity"/>
    <property type="evidence" value="ECO:0007669"/>
    <property type="project" value="InterPro"/>
</dbReference>
<organism evidence="6 7">
    <name type="scientific">Pedobacter zeae</name>
    <dbReference type="NCBI Taxonomy" id="1737356"/>
    <lineage>
        <taxon>Bacteria</taxon>
        <taxon>Pseudomonadati</taxon>
        <taxon>Bacteroidota</taxon>
        <taxon>Sphingobacteriia</taxon>
        <taxon>Sphingobacteriales</taxon>
        <taxon>Sphingobacteriaceae</taxon>
        <taxon>Pedobacter</taxon>
    </lineage>
</organism>
<dbReference type="PANTHER" id="PTHR34069">
    <property type="entry name" value="3-OXOACYL-[ACYL-CARRIER-PROTEIN] SYNTHASE 3"/>
    <property type="match status" value="1"/>
</dbReference>
<name>A0A7W6KEW9_9SPHI</name>
<evidence type="ECO:0000313" key="6">
    <source>
        <dbReference type="EMBL" id="MBB4109546.1"/>
    </source>
</evidence>
<dbReference type="Proteomes" id="UP000642938">
    <property type="component" value="Unassembled WGS sequence"/>
</dbReference>
<dbReference type="AlphaFoldDB" id="A0A7W6KEW9"/>
<evidence type="ECO:0000259" key="3">
    <source>
        <dbReference type="Pfam" id="PF08541"/>
    </source>
</evidence>
<dbReference type="GO" id="GO:0044550">
    <property type="term" value="P:secondary metabolite biosynthetic process"/>
    <property type="evidence" value="ECO:0007669"/>
    <property type="project" value="TreeGrafter"/>
</dbReference>